<sequence length="232" mass="26740">MAPKYPEFEPKGNKLRRWMERADEPGCPISRTTLTLPGLDHRVWNIAGHPEFLADEWTYWANTLGLTVDGTASHPKPIYRFQSVLKINGDFTFWVGRTGPGVIFMDNLMRSNDPENFYMSEFAKAFYELDFPLESLKYVFVNTIIQKETIPFIWDHIYKSREGLERPPKEPQTWESPSPEFCGLLGTPIGKVVAALVLCAYGQGVKRISRIVTFHEGEDRSEFNLRFDIEDV</sequence>
<gene>
    <name evidence="1" type="ORF">PENVUL_c013G08046</name>
</gene>
<organism evidence="1 2">
    <name type="scientific">Penicillium vulpinum</name>
    <dbReference type="NCBI Taxonomy" id="29845"/>
    <lineage>
        <taxon>Eukaryota</taxon>
        <taxon>Fungi</taxon>
        <taxon>Dikarya</taxon>
        <taxon>Ascomycota</taxon>
        <taxon>Pezizomycotina</taxon>
        <taxon>Eurotiomycetes</taxon>
        <taxon>Eurotiomycetidae</taxon>
        <taxon>Eurotiales</taxon>
        <taxon>Aspergillaceae</taxon>
        <taxon>Penicillium</taxon>
    </lineage>
</organism>
<keyword evidence="2" id="KW-1185">Reference proteome</keyword>
<name>A0A1V6S1E0_9EURO</name>
<protein>
    <submittedName>
        <fullName evidence="1">Uncharacterized protein</fullName>
    </submittedName>
</protein>
<dbReference type="EMBL" id="MDYP01000013">
    <property type="protein sequence ID" value="OQE07540.1"/>
    <property type="molecule type" value="Genomic_DNA"/>
</dbReference>
<evidence type="ECO:0000313" key="1">
    <source>
        <dbReference type="EMBL" id="OQE07540.1"/>
    </source>
</evidence>
<dbReference type="Proteomes" id="UP000191518">
    <property type="component" value="Unassembled WGS sequence"/>
</dbReference>
<comment type="caution">
    <text evidence="1">The sequence shown here is derived from an EMBL/GenBank/DDBJ whole genome shotgun (WGS) entry which is preliminary data.</text>
</comment>
<reference evidence="2" key="1">
    <citation type="journal article" date="2017" name="Nat. Microbiol.">
        <title>Global analysis of biosynthetic gene clusters reveals vast potential of secondary metabolite production in Penicillium species.</title>
        <authorList>
            <person name="Nielsen J.C."/>
            <person name="Grijseels S."/>
            <person name="Prigent S."/>
            <person name="Ji B."/>
            <person name="Dainat J."/>
            <person name="Nielsen K.F."/>
            <person name="Frisvad J.C."/>
            <person name="Workman M."/>
            <person name="Nielsen J."/>
        </authorList>
    </citation>
    <scope>NUCLEOTIDE SEQUENCE [LARGE SCALE GENOMIC DNA]</scope>
    <source>
        <strain evidence="2">IBT 29486</strain>
    </source>
</reference>
<evidence type="ECO:0000313" key="2">
    <source>
        <dbReference type="Proteomes" id="UP000191518"/>
    </source>
</evidence>
<accession>A0A1V6S1E0</accession>
<dbReference type="OrthoDB" id="4364220at2759"/>
<proteinExistence type="predicted"/>
<dbReference type="AlphaFoldDB" id="A0A1V6S1E0"/>